<feature type="transmembrane region" description="Helical" evidence="12">
    <location>
        <begin position="42"/>
        <end position="60"/>
    </location>
</feature>
<feature type="transmembrane region" description="Helical" evidence="12">
    <location>
        <begin position="406"/>
        <end position="426"/>
    </location>
</feature>
<proteinExistence type="inferred from homology"/>
<evidence type="ECO:0000256" key="10">
    <source>
        <dbReference type="ARBA" id="ARBA00023201"/>
    </source>
</evidence>
<reference evidence="13 15" key="2">
    <citation type="journal article" date="2013" name="Nature">
        <title>Insights into bilaterian evolution from three spiralian genomes.</title>
        <authorList>
            <person name="Simakov O."/>
            <person name="Marletaz F."/>
            <person name="Cho S.J."/>
            <person name="Edsinger-Gonzales E."/>
            <person name="Havlak P."/>
            <person name="Hellsten U."/>
            <person name="Kuo D.H."/>
            <person name="Larsson T."/>
            <person name="Lv J."/>
            <person name="Arendt D."/>
            <person name="Savage R."/>
            <person name="Osoegawa K."/>
            <person name="de Jong P."/>
            <person name="Grimwood J."/>
            <person name="Chapman J.A."/>
            <person name="Shapiro H."/>
            <person name="Aerts A."/>
            <person name="Otillar R.P."/>
            <person name="Terry A.Y."/>
            <person name="Boore J.L."/>
            <person name="Grigoriev I.V."/>
            <person name="Lindberg D.R."/>
            <person name="Seaver E.C."/>
            <person name="Weisblat D.A."/>
            <person name="Putnam N.H."/>
            <person name="Rokhsar D.S."/>
        </authorList>
    </citation>
    <scope>NUCLEOTIDE SEQUENCE</scope>
    <source>
        <strain evidence="13 15">I ESC-2004</strain>
    </source>
</reference>
<dbReference type="Pfam" id="PF00474">
    <property type="entry name" value="SSF"/>
    <property type="match status" value="1"/>
</dbReference>
<dbReference type="EMBL" id="KB310783">
    <property type="protein sequence ID" value="ELT90750.1"/>
    <property type="molecule type" value="Genomic_DNA"/>
</dbReference>
<evidence type="ECO:0000256" key="4">
    <source>
        <dbReference type="ARBA" id="ARBA00022475"/>
    </source>
</evidence>
<feature type="transmembrane region" description="Helical" evidence="12">
    <location>
        <begin position="6"/>
        <end position="22"/>
    </location>
</feature>
<keyword evidence="10" id="KW-0739">Sodium transport</keyword>
<feature type="transmembrane region" description="Helical" evidence="12">
    <location>
        <begin position="181"/>
        <end position="208"/>
    </location>
</feature>
<reference evidence="14" key="3">
    <citation type="submission" date="2015-06" db="UniProtKB">
        <authorList>
            <consortium name="EnsemblMetazoa"/>
        </authorList>
    </citation>
    <scope>IDENTIFICATION</scope>
</reference>
<dbReference type="EnsemblMetazoa" id="CapteT72174">
    <property type="protein sequence ID" value="CapteP72174"/>
    <property type="gene ID" value="CapteG72174"/>
</dbReference>
<dbReference type="NCBIfam" id="TIGR00813">
    <property type="entry name" value="sss"/>
    <property type="match status" value="1"/>
</dbReference>
<keyword evidence="3" id="KW-0813">Transport</keyword>
<evidence type="ECO:0000256" key="11">
    <source>
        <dbReference type="RuleBase" id="RU362091"/>
    </source>
</evidence>
<accession>R7TI40</accession>
<dbReference type="InterPro" id="IPR038377">
    <property type="entry name" value="Na/Glc_symporter_sf"/>
</dbReference>
<dbReference type="GO" id="GO:0015293">
    <property type="term" value="F:symporter activity"/>
    <property type="evidence" value="ECO:0007669"/>
    <property type="project" value="TreeGrafter"/>
</dbReference>
<feature type="transmembrane region" description="Helical" evidence="12">
    <location>
        <begin position="433"/>
        <end position="455"/>
    </location>
</feature>
<dbReference type="PROSITE" id="PS50283">
    <property type="entry name" value="NA_SOLUT_SYMP_3"/>
    <property type="match status" value="1"/>
</dbReference>
<dbReference type="InterPro" id="IPR051163">
    <property type="entry name" value="Sodium:Solute_Symporter_SSF"/>
</dbReference>
<evidence type="ECO:0000256" key="9">
    <source>
        <dbReference type="ARBA" id="ARBA00023136"/>
    </source>
</evidence>
<protein>
    <recommendedName>
        <fullName evidence="16">Sodium-dependent multivitamin transporter</fullName>
    </recommendedName>
</protein>
<keyword evidence="6 12" id="KW-1133">Transmembrane helix</keyword>
<keyword evidence="4" id="KW-1003">Cell membrane</keyword>
<evidence type="ECO:0000256" key="3">
    <source>
        <dbReference type="ARBA" id="ARBA00022448"/>
    </source>
</evidence>
<evidence type="ECO:0000313" key="15">
    <source>
        <dbReference type="Proteomes" id="UP000014760"/>
    </source>
</evidence>
<dbReference type="Gene3D" id="1.20.1730.10">
    <property type="entry name" value="Sodium/glucose cotransporter"/>
    <property type="match status" value="1"/>
</dbReference>
<dbReference type="OrthoDB" id="6132759at2759"/>
<feature type="transmembrane region" description="Helical" evidence="12">
    <location>
        <begin position="372"/>
        <end position="394"/>
    </location>
</feature>
<comment type="subcellular location">
    <subcellularLocation>
        <location evidence="1">Cell membrane</location>
        <topology evidence="1">Multi-pass membrane protein</topology>
    </subcellularLocation>
</comment>
<feature type="transmembrane region" description="Helical" evidence="12">
    <location>
        <begin position="66"/>
        <end position="92"/>
    </location>
</feature>
<dbReference type="PANTHER" id="PTHR42985">
    <property type="entry name" value="SODIUM-COUPLED MONOCARBOXYLATE TRANSPORTER"/>
    <property type="match status" value="1"/>
</dbReference>
<gene>
    <name evidence="13" type="ORF">CAPTEDRAFT_72174</name>
</gene>
<comment type="similarity">
    <text evidence="2 11">Belongs to the sodium:solute symporter (SSF) (TC 2.A.21) family.</text>
</comment>
<evidence type="ECO:0000256" key="2">
    <source>
        <dbReference type="ARBA" id="ARBA00006434"/>
    </source>
</evidence>
<dbReference type="GO" id="GO:0005886">
    <property type="term" value="C:plasma membrane"/>
    <property type="evidence" value="ECO:0007669"/>
    <property type="project" value="UniProtKB-SubCell"/>
</dbReference>
<feature type="transmembrane region" description="Helical" evidence="12">
    <location>
        <begin position="228"/>
        <end position="245"/>
    </location>
</feature>
<keyword evidence="9 12" id="KW-0472">Membrane</keyword>
<keyword evidence="7" id="KW-0915">Sodium</keyword>
<keyword evidence="15" id="KW-1185">Reference proteome</keyword>
<feature type="transmembrane region" description="Helical" evidence="12">
    <location>
        <begin position="326"/>
        <end position="351"/>
    </location>
</feature>
<evidence type="ECO:0000313" key="14">
    <source>
        <dbReference type="EnsemblMetazoa" id="CapteP72174"/>
    </source>
</evidence>
<feature type="non-terminal residue" evidence="13">
    <location>
        <position position="1"/>
    </location>
</feature>
<organism evidence="13">
    <name type="scientific">Capitella teleta</name>
    <name type="common">Polychaete worm</name>
    <dbReference type="NCBI Taxonomy" id="283909"/>
    <lineage>
        <taxon>Eukaryota</taxon>
        <taxon>Metazoa</taxon>
        <taxon>Spiralia</taxon>
        <taxon>Lophotrochozoa</taxon>
        <taxon>Annelida</taxon>
        <taxon>Polychaeta</taxon>
        <taxon>Sedentaria</taxon>
        <taxon>Scolecida</taxon>
        <taxon>Capitellidae</taxon>
        <taxon>Capitella</taxon>
    </lineage>
</organism>
<feature type="transmembrane region" description="Helical" evidence="12">
    <location>
        <begin position="149"/>
        <end position="169"/>
    </location>
</feature>
<dbReference type="InterPro" id="IPR001734">
    <property type="entry name" value="Na/solute_symporter"/>
</dbReference>
<dbReference type="AlphaFoldDB" id="R7TI40"/>
<dbReference type="PANTHER" id="PTHR42985:SF40">
    <property type="entry name" value="LD47995P-RELATED"/>
    <property type="match status" value="1"/>
</dbReference>
<evidence type="ECO:0000313" key="13">
    <source>
        <dbReference type="EMBL" id="ELT90750.1"/>
    </source>
</evidence>
<feature type="transmembrane region" description="Helical" evidence="12">
    <location>
        <begin position="113"/>
        <end position="143"/>
    </location>
</feature>
<dbReference type="HOGENOM" id="CLU_018808_11_1_1"/>
<reference evidence="15" key="1">
    <citation type="submission" date="2012-12" db="EMBL/GenBank/DDBJ databases">
        <authorList>
            <person name="Hellsten U."/>
            <person name="Grimwood J."/>
            <person name="Chapman J.A."/>
            <person name="Shapiro H."/>
            <person name="Aerts A."/>
            <person name="Otillar R.P."/>
            <person name="Terry A.Y."/>
            <person name="Boore J.L."/>
            <person name="Simakov O."/>
            <person name="Marletaz F."/>
            <person name="Cho S.-J."/>
            <person name="Edsinger-Gonzales E."/>
            <person name="Havlak P."/>
            <person name="Kuo D.-H."/>
            <person name="Larsson T."/>
            <person name="Lv J."/>
            <person name="Arendt D."/>
            <person name="Savage R."/>
            <person name="Osoegawa K."/>
            <person name="de Jong P."/>
            <person name="Lindberg D.R."/>
            <person name="Seaver E.C."/>
            <person name="Weisblat D.A."/>
            <person name="Putnam N.H."/>
            <person name="Grigoriev I.V."/>
            <person name="Rokhsar D.S."/>
        </authorList>
    </citation>
    <scope>NUCLEOTIDE SEQUENCE</scope>
    <source>
        <strain evidence="15">I ESC-2004</strain>
    </source>
</reference>
<dbReference type="Proteomes" id="UP000014760">
    <property type="component" value="Unassembled WGS sequence"/>
</dbReference>
<dbReference type="GO" id="GO:0006814">
    <property type="term" value="P:sodium ion transport"/>
    <property type="evidence" value="ECO:0007669"/>
    <property type="project" value="UniProtKB-KW"/>
</dbReference>
<evidence type="ECO:0000256" key="5">
    <source>
        <dbReference type="ARBA" id="ARBA00022692"/>
    </source>
</evidence>
<feature type="transmembrane region" description="Helical" evidence="12">
    <location>
        <begin position="265"/>
        <end position="292"/>
    </location>
</feature>
<sequence length="474" mass="51823">VDYLVFGLSLVFTAGVGLFLSFYKRKNSSSEELLLASRSMHFLPVCLSLIASLVNASLILGVPAEIYFFGAAALPIAIAYNFVGPVAALVIVPTFYNMKLTSAYEYLERRYNYAVRIVGSIIFGVSLVSIQSLNLILTLFIYAVTSLSLPVAVGVTGGICTIYTMLGGIKAVIWTDTIQMVIMITGLIVLAGVGSSKVGGFGAVWQIAKDYNRVSFFEWNLDPRIRNTVWSAFFGQWVNYIGICFSNQMMIQRYLTVSKVRDAQLAVFLMMFFASILIVSVAILGWIAFAYYECDPLLQKRMTKGDQIVPILLMEILGDQAGVPGLIIASIFAAALSSVSSAVNSLAAVTLEDFIKPMHLKLYKRKLNEKMGTRLTIGFAFMFGAITIGISFAAQYMGDKLIEMTISVWSIFGGPVAGVFIMGFFFPWVNSAGALSGMLISLLLSLWLCIGGLMYKPPTPILPLRMGNMTHTIP</sequence>
<feature type="non-terminal residue" evidence="13">
    <location>
        <position position="474"/>
    </location>
</feature>
<keyword evidence="8" id="KW-0406">Ion transport</keyword>
<evidence type="ECO:0000256" key="7">
    <source>
        <dbReference type="ARBA" id="ARBA00023053"/>
    </source>
</evidence>
<evidence type="ECO:0000256" key="1">
    <source>
        <dbReference type="ARBA" id="ARBA00004651"/>
    </source>
</evidence>
<dbReference type="OMA" id="TQDYLMG"/>
<keyword evidence="5 12" id="KW-0812">Transmembrane</keyword>
<evidence type="ECO:0000256" key="12">
    <source>
        <dbReference type="SAM" id="Phobius"/>
    </source>
</evidence>
<name>R7TI40_CAPTE</name>
<evidence type="ECO:0000256" key="6">
    <source>
        <dbReference type="ARBA" id="ARBA00022989"/>
    </source>
</evidence>
<evidence type="ECO:0000256" key="8">
    <source>
        <dbReference type="ARBA" id="ARBA00023065"/>
    </source>
</evidence>
<evidence type="ECO:0008006" key="16">
    <source>
        <dbReference type="Google" id="ProtNLM"/>
    </source>
</evidence>
<dbReference type="EMBL" id="AMQN01014177">
    <property type="status" value="NOT_ANNOTATED_CDS"/>
    <property type="molecule type" value="Genomic_DNA"/>
</dbReference>